<organism evidence="2 3">
    <name type="scientific">Portunus trituberculatus</name>
    <name type="common">Swimming crab</name>
    <name type="synonym">Neptunus trituberculatus</name>
    <dbReference type="NCBI Taxonomy" id="210409"/>
    <lineage>
        <taxon>Eukaryota</taxon>
        <taxon>Metazoa</taxon>
        <taxon>Ecdysozoa</taxon>
        <taxon>Arthropoda</taxon>
        <taxon>Crustacea</taxon>
        <taxon>Multicrustacea</taxon>
        <taxon>Malacostraca</taxon>
        <taxon>Eumalacostraca</taxon>
        <taxon>Eucarida</taxon>
        <taxon>Decapoda</taxon>
        <taxon>Pleocyemata</taxon>
        <taxon>Brachyura</taxon>
        <taxon>Eubrachyura</taxon>
        <taxon>Portunoidea</taxon>
        <taxon>Portunidae</taxon>
        <taxon>Portuninae</taxon>
        <taxon>Portunus</taxon>
    </lineage>
</organism>
<protein>
    <submittedName>
        <fullName evidence="2">Uncharacterized protein</fullName>
    </submittedName>
</protein>
<comment type="caution">
    <text evidence="2">The sequence shown here is derived from an EMBL/GenBank/DDBJ whole genome shotgun (WGS) entry which is preliminary data.</text>
</comment>
<dbReference type="EMBL" id="VSRR010009427">
    <property type="protein sequence ID" value="MPC50321.1"/>
    <property type="molecule type" value="Genomic_DNA"/>
</dbReference>
<dbReference type="Proteomes" id="UP000324222">
    <property type="component" value="Unassembled WGS sequence"/>
</dbReference>
<dbReference type="AlphaFoldDB" id="A0A5B7FSD3"/>
<feature type="compositionally biased region" description="Basic residues" evidence="1">
    <location>
        <begin position="10"/>
        <end position="20"/>
    </location>
</feature>
<gene>
    <name evidence="2" type="ORF">E2C01_044146</name>
</gene>
<keyword evidence="3" id="KW-1185">Reference proteome</keyword>
<reference evidence="2 3" key="1">
    <citation type="submission" date="2019-05" db="EMBL/GenBank/DDBJ databases">
        <title>Another draft genome of Portunus trituberculatus and its Hox gene families provides insights of decapod evolution.</title>
        <authorList>
            <person name="Jeong J.-H."/>
            <person name="Song I."/>
            <person name="Kim S."/>
            <person name="Choi T."/>
            <person name="Kim D."/>
            <person name="Ryu S."/>
            <person name="Kim W."/>
        </authorList>
    </citation>
    <scope>NUCLEOTIDE SEQUENCE [LARGE SCALE GENOMIC DNA]</scope>
    <source>
        <tissue evidence="2">Muscle</tissue>
    </source>
</reference>
<evidence type="ECO:0000313" key="3">
    <source>
        <dbReference type="Proteomes" id="UP000324222"/>
    </source>
</evidence>
<evidence type="ECO:0000256" key="1">
    <source>
        <dbReference type="SAM" id="MobiDB-lite"/>
    </source>
</evidence>
<feature type="region of interest" description="Disordered" evidence="1">
    <location>
        <begin position="1"/>
        <end position="29"/>
    </location>
</feature>
<proteinExistence type="predicted"/>
<sequence length="132" mass="15144">MENVVQKTVKGNKSKRKKGKREMSREEGEERNLLIFSLSFNYCRSSGSISRRAGNYPLKRYLRSQGRVGAAYAANPSLRDWSLRRPLSRLYLQLPASRDNRASVIILGGVFVPPRLWVRRGGPTNRQELPLR</sequence>
<accession>A0A5B7FSD3</accession>
<name>A0A5B7FSD3_PORTR</name>
<evidence type="ECO:0000313" key="2">
    <source>
        <dbReference type="EMBL" id="MPC50321.1"/>
    </source>
</evidence>